<reference evidence="2" key="1">
    <citation type="journal article" date="2021" name="Proc. Natl. Acad. Sci. U.S.A.">
        <title>A Catalog of Tens of Thousands of Viruses from Human Metagenomes Reveals Hidden Associations with Chronic Diseases.</title>
        <authorList>
            <person name="Tisza M.J."/>
            <person name="Buck C.B."/>
        </authorList>
    </citation>
    <scope>NUCLEOTIDE SEQUENCE</scope>
    <source>
        <strain evidence="2">CttFh17</strain>
    </source>
</reference>
<dbReference type="EMBL" id="BK015176">
    <property type="protein sequence ID" value="DAD94458.1"/>
    <property type="molecule type" value="Genomic_DNA"/>
</dbReference>
<evidence type="ECO:0000313" key="2">
    <source>
        <dbReference type="EMBL" id="DAD94458.1"/>
    </source>
</evidence>
<proteinExistence type="predicted"/>
<protein>
    <submittedName>
        <fullName evidence="2">Uncharacterized protein</fullName>
    </submittedName>
</protein>
<name>A0A8S5NJJ6_9CAUD</name>
<evidence type="ECO:0000256" key="1">
    <source>
        <dbReference type="SAM" id="MobiDB-lite"/>
    </source>
</evidence>
<organism evidence="2">
    <name type="scientific">Siphoviridae sp. cttFh17</name>
    <dbReference type="NCBI Taxonomy" id="2826491"/>
    <lineage>
        <taxon>Viruses</taxon>
        <taxon>Duplodnaviria</taxon>
        <taxon>Heunggongvirae</taxon>
        <taxon>Uroviricota</taxon>
        <taxon>Caudoviricetes</taxon>
    </lineage>
</organism>
<sequence length="297" mass="32097">MAETTTKETNLRQANAKATTVGVVSEKDLRIVTEDGKNKVTGHITVKTSDVNFVKYNVNVNEKTKAGADNKTYAGIQTVMNEYKSIAEVGEEEATKVRVTGDISPFTGKNGEKIVSYKSNFFNRLKADEDYEPHAEFAVEVFISGINPELDADGVETGRIVVSGWMPTYNGIEPIDLVAEGEVGQAVDSGFEVGQTVEFYGDIINNRIETVTEIPVKIGKPRKKVSVEIKSDLLITGASEAYEEGITPELPYVAETIQAAIQERANRLEEAKAKAQSGAKASTSKPSGAAHGRSLGF</sequence>
<feature type="region of interest" description="Disordered" evidence="1">
    <location>
        <begin position="268"/>
        <end position="297"/>
    </location>
</feature>
<accession>A0A8S5NJJ6</accession>
<feature type="compositionally biased region" description="Low complexity" evidence="1">
    <location>
        <begin position="274"/>
        <end position="285"/>
    </location>
</feature>